<organism evidence="3 4">
    <name type="scientific">Salmo trutta</name>
    <name type="common">Brown trout</name>
    <dbReference type="NCBI Taxonomy" id="8032"/>
    <lineage>
        <taxon>Eukaryota</taxon>
        <taxon>Metazoa</taxon>
        <taxon>Chordata</taxon>
        <taxon>Craniata</taxon>
        <taxon>Vertebrata</taxon>
        <taxon>Euteleostomi</taxon>
        <taxon>Actinopterygii</taxon>
        <taxon>Neopterygii</taxon>
        <taxon>Teleostei</taxon>
        <taxon>Protacanthopterygii</taxon>
        <taxon>Salmoniformes</taxon>
        <taxon>Salmonidae</taxon>
        <taxon>Salmoninae</taxon>
        <taxon>Salmo</taxon>
    </lineage>
</organism>
<dbReference type="AlphaFoldDB" id="A0A674A2Y8"/>
<dbReference type="SUPFAM" id="SSF53649">
    <property type="entry name" value="Alkaline phosphatase-like"/>
    <property type="match status" value="1"/>
</dbReference>
<dbReference type="InterPro" id="IPR017850">
    <property type="entry name" value="Alkaline_phosphatase_core_sf"/>
</dbReference>
<reference evidence="3" key="1">
    <citation type="submission" date="2025-08" db="UniProtKB">
        <authorList>
            <consortium name="Ensembl"/>
        </authorList>
    </citation>
    <scope>IDENTIFICATION</scope>
</reference>
<evidence type="ECO:0000313" key="3">
    <source>
        <dbReference type="Ensembl" id="ENSSTUP00000053420.1"/>
    </source>
</evidence>
<feature type="signal peptide" evidence="2">
    <location>
        <begin position="1"/>
        <end position="17"/>
    </location>
</feature>
<keyword evidence="4" id="KW-1185">Reference proteome</keyword>
<reference evidence="3" key="2">
    <citation type="submission" date="2025-09" db="UniProtKB">
        <authorList>
            <consortium name="Ensembl"/>
        </authorList>
    </citation>
    <scope>IDENTIFICATION</scope>
</reference>
<feature type="region of interest" description="Disordered" evidence="1">
    <location>
        <begin position="18"/>
        <end position="38"/>
    </location>
</feature>
<evidence type="ECO:0000256" key="1">
    <source>
        <dbReference type="SAM" id="MobiDB-lite"/>
    </source>
</evidence>
<dbReference type="Gene3D" id="3.40.720.10">
    <property type="entry name" value="Alkaline Phosphatase, subunit A"/>
    <property type="match status" value="1"/>
</dbReference>
<evidence type="ECO:0000256" key="2">
    <source>
        <dbReference type="SAM" id="SignalP"/>
    </source>
</evidence>
<keyword evidence="2" id="KW-0732">Signal</keyword>
<dbReference type="Proteomes" id="UP000472277">
    <property type="component" value="Chromosome 10"/>
</dbReference>
<dbReference type="InParanoid" id="A0A674A2Y8"/>
<evidence type="ECO:0000313" key="4">
    <source>
        <dbReference type="Proteomes" id="UP000472277"/>
    </source>
</evidence>
<protein>
    <submittedName>
        <fullName evidence="3">Uncharacterized protein</fullName>
    </submittedName>
</protein>
<feature type="compositionally biased region" description="Low complexity" evidence="1">
    <location>
        <begin position="29"/>
        <end position="38"/>
    </location>
</feature>
<feature type="chain" id="PRO_5025569038" evidence="2">
    <location>
        <begin position="18"/>
        <end position="94"/>
    </location>
</feature>
<proteinExistence type="predicted"/>
<accession>A0A674A2Y8</accession>
<sequence>MLRQGLLCLLALSPSLAAPHRGSLPGVISPHSWPHSRSSRNNKLLLISFDGFRWDSDRDVETPHLDTMGRDRVKAANVPPHLTTTTHFIPPAHR</sequence>
<dbReference type="Ensembl" id="ENSSTUT00000055842.1">
    <property type="protein sequence ID" value="ENSSTUP00000053420.1"/>
    <property type="gene ID" value="ENSSTUG00000022593.1"/>
</dbReference>
<name>A0A674A2Y8_SALTR</name>